<dbReference type="Proteomes" id="UP001385951">
    <property type="component" value="Unassembled WGS sequence"/>
</dbReference>
<name>A0AAW0FEZ9_9APHY</name>
<dbReference type="SUPFAM" id="SSF52047">
    <property type="entry name" value="RNI-like"/>
    <property type="match status" value="1"/>
</dbReference>
<dbReference type="InterPro" id="IPR032675">
    <property type="entry name" value="LRR_dom_sf"/>
</dbReference>
<dbReference type="AlphaFoldDB" id="A0AAW0FEZ9"/>
<comment type="caution">
    <text evidence="1">The sequence shown here is derived from an EMBL/GenBank/DDBJ whole genome shotgun (WGS) entry which is preliminary data.</text>
</comment>
<keyword evidence="2" id="KW-1185">Reference proteome</keyword>
<proteinExistence type="predicted"/>
<dbReference type="EMBL" id="JASBNA010000050">
    <property type="protein sequence ID" value="KAK7680288.1"/>
    <property type="molecule type" value="Genomic_DNA"/>
</dbReference>
<gene>
    <name evidence="1" type="ORF">QCA50_016528</name>
</gene>
<evidence type="ECO:0000313" key="1">
    <source>
        <dbReference type="EMBL" id="KAK7680288.1"/>
    </source>
</evidence>
<evidence type="ECO:0008006" key="3">
    <source>
        <dbReference type="Google" id="ProtNLM"/>
    </source>
</evidence>
<protein>
    <recommendedName>
        <fullName evidence="3">F-box domain-containing protein</fullName>
    </recommendedName>
</protein>
<sequence length="376" mass="43335">MVDGVARRDSRDPRLPAELCDAIIDYVAAKSFSTGDLEDLVVCALVCHAWTSRVRLYLRHPDIYNRNAVLCSSDTIHARPKEEFRHRAIGREPPITHLIAIARHRPSLQVLRIHCLDLLREDPGLFRASTTAKSIQHLYLQEHMTQDVGTLARFITSFPSLHKLTVDWYTTGSYVPLGEHFNRSERKYTSNCSLKILDIELVPSTPMLVDRLVNITPSVSHLKSLTLRWNYDERRFSWQPELFFRGVRELLHHCGQSLEELWLDAWDAGTDPTHYDFAHLVSLSPLVNLRKLGYKCLRGNIARYACLTLKTVPSVNKITHIAIRQDDYFDEEADELDVLFASERFQTLLTVRVEPEGQGTSFTELLKRRPPFRVYS</sequence>
<reference evidence="1 2" key="1">
    <citation type="submission" date="2022-09" db="EMBL/GenBank/DDBJ databases">
        <authorList>
            <person name="Palmer J.M."/>
        </authorList>
    </citation>
    <scope>NUCLEOTIDE SEQUENCE [LARGE SCALE GENOMIC DNA]</scope>
    <source>
        <strain evidence="1 2">DSM 7382</strain>
    </source>
</reference>
<dbReference type="Gene3D" id="3.80.10.10">
    <property type="entry name" value="Ribonuclease Inhibitor"/>
    <property type="match status" value="1"/>
</dbReference>
<organism evidence="1 2">
    <name type="scientific">Cerrena zonata</name>
    <dbReference type="NCBI Taxonomy" id="2478898"/>
    <lineage>
        <taxon>Eukaryota</taxon>
        <taxon>Fungi</taxon>
        <taxon>Dikarya</taxon>
        <taxon>Basidiomycota</taxon>
        <taxon>Agaricomycotina</taxon>
        <taxon>Agaricomycetes</taxon>
        <taxon>Polyporales</taxon>
        <taxon>Cerrenaceae</taxon>
        <taxon>Cerrena</taxon>
    </lineage>
</organism>
<evidence type="ECO:0000313" key="2">
    <source>
        <dbReference type="Proteomes" id="UP001385951"/>
    </source>
</evidence>
<accession>A0AAW0FEZ9</accession>